<reference evidence="1" key="1">
    <citation type="submission" date="2020-05" db="EMBL/GenBank/DDBJ databases">
        <title>Large-scale comparative analyses of tick genomes elucidate their genetic diversity and vector capacities.</title>
        <authorList>
            <person name="Jia N."/>
            <person name="Wang J."/>
            <person name="Shi W."/>
            <person name="Du L."/>
            <person name="Sun Y."/>
            <person name="Zhan W."/>
            <person name="Jiang J."/>
            <person name="Wang Q."/>
            <person name="Zhang B."/>
            <person name="Ji P."/>
            <person name="Sakyi L.B."/>
            <person name="Cui X."/>
            <person name="Yuan T."/>
            <person name="Jiang B."/>
            <person name="Yang W."/>
            <person name="Lam T.T.-Y."/>
            <person name="Chang Q."/>
            <person name="Ding S."/>
            <person name="Wang X."/>
            <person name="Zhu J."/>
            <person name="Ruan X."/>
            <person name="Zhao L."/>
            <person name="Wei J."/>
            <person name="Que T."/>
            <person name="Du C."/>
            <person name="Cheng J."/>
            <person name="Dai P."/>
            <person name="Han X."/>
            <person name="Huang E."/>
            <person name="Gao Y."/>
            <person name="Liu J."/>
            <person name="Shao H."/>
            <person name="Ye R."/>
            <person name="Li L."/>
            <person name="Wei W."/>
            <person name="Wang X."/>
            <person name="Wang C."/>
            <person name="Yang T."/>
            <person name="Huo Q."/>
            <person name="Li W."/>
            <person name="Guo W."/>
            <person name="Chen H."/>
            <person name="Zhou L."/>
            <person name="Ni X."/>
            <person name="Tian J."/>
            <person name="Zhou Y."/>
            <person name="Sheng Y."/>
            <person name="Liu T."/>
            <person name="Pan Y."/>
            <person name="Xia L."/>
            <person name="Li J."/>
            <person name="Zhao F."/>
            <person name="Cao W."/>
        </authorList>
    </citation>
    <scope>NUCLEOTIDE SEQUENCE</scope>
    <source>
        <strain evidence="1">Hyas-2018</strain>
    </source>
</reference>
<protein>
    <submittedName>
        <fullName evidence="1">Uncharacterized protein</fullName>
    </submittedName>
</protein>
<evidence type="ECO:0000313" key="2">
    <source>
        <dbReference type="Proteomes" id="UP000821845"/>
    </source>
</evidence>
<keyword evidence="2" id="KW-1185">Reference proteome</keyword>
<sequence length="88" mass="9247">MVRGHLACSLVTMRMGAFARREAGTPCGGEDWMSGEGGGDWGVARESLTRGTGRARGSAFEAALTRWTSGLNEQPSSHPNQSSHQLGG</sequence>
<dbReference type="Proteomes" id="UP000821845">
    <property type="component" value="Chromosome 4"/>
</dbReference>
<organism evidence="1 2">
    <name type="scientific">Hyalomma asiaticum</name>
    <name type="common">Tick</name>
    <dbReference type="NCBI Taxonomy" id="266040"/>
    <lineage>
        <taxon>Eukaryota</taxon>
        <taxon>Metazoa</taxon>
        <taxon>Ecdysozoa</taxon>
        <taxon>Arthropoda</taxon>
        <taxon>Chelicerata</taxon>
        <taxon>Arachnida</taxon>
        <taxon>Acari</taxon>
        <taxon>Parasitiformes</taxon>
        <taxon>Ixodida</taxon>
        <taxon>Ixodoidea</taxon>
        <taxon>Ixodidae</taxon>
        <taxon>Hyalomminae</taxon>
        <taxon>Hyalomma</taxon>
    </lineage>
</organism>
<name>A0ACB7SHZ3_HYAAI</name>
<comment type="caution">
    <text evidence="1">The sequence shown here is derived from an EMBL/GenBank/DDBJ whole genome shotgun (WGS) entry which is preliminary data.</text>
</comment>
<gene>
    <name evidence="1" type="ORF">HPB50_014393</name>
</gene>
<evidence type="ECO:0000313" key="1">
    <source>
        <dbReference type="EMBL" id="KAH6933363.1"/>
    </source>
</evidence>
<dbReference type="EMBL" id="CM023484">
    <property type="protein sequence ID" value="KAH6933363.1"/>
    <property type="molecule type" value="Genomic_DNA"/>
</dbReference>
<proteinExistence type="predicted"/>
<accession>A0ACB7SHZ3</accession>